<reference evidence="2" key="1">
    <citation type="journal article" date="2015" name="Nature">
        <title>Complex archaea that bridge the gap between prokaryotes and eukaryotes.</title>
        <authorList>
            <person name="Spang A."/>
            <person name="Saw J.H."/>
            <person name="Jorgensen S.L."/>
            <person name="Zaremba-Niedzwiedzka K."/>
            <person name="Martijn J."/>
            <person name="Lind A.E."/>
            <person name="van Eijk R."/>
            <person name="Schleper C."/>
            <person name="Guy L."/>
            <person name="Ettema T.J."/>
        </authorList>
    </citation>
    <scope>NUCLEOTIDE SEQUENCE</scope>
</reference>
<gene>
    <name evidence="2" type="ORF">LCGC14_2970340</name>
</gene>
<dbReference type="AlphaFoldDB" id="A0A0F8X9J8"/>
<protein>
    <submittedName>
        <fullName evidence="2">Uncharacterized protein</fullName>
    </submittedName>
</protein>
<organism evidence="2">
    <name type="scientific">marine sediment metagenome</name>
    <dbReference type="NCBI Taxonomy" id="412755"/>
    <lineage>
        <taxon>unclassified sequences</taxon>
        <taxon>metagenomes</taxon>
        <taxon>ecological metagenomes</taxon>
    </lineage>
</organism>
<feature type="region of interest" description="Disordered" evidence="1">
    <location>
        <begin position="13"/>
        <end position="50"/>
    </location>
</feature>
<proteinExistence type="predicted"/>
<feature type="non-terminal residue" evidence="2">
    <location>
        <position position="50"/>
    </location>
</feature>
<evidence type="ECO:0000313" key="2">
    <source>
        <dbReference type="EMBL" id="KKK65817.1"/>
    </source>
</evidence>
<name>A0A0F8X9J8_9ZZZZ</name>
<evidence type="ECO:0000256" key="1">
    <source>
        <dbReference type="SAM" id="MobiDB-lite"/>
    </source>
</evidence>
<sequence>MSEAVDKFISQLEANWGAKPKPGNVSPKAVATPVEDGGMDYSAGPVMVNP</sequence>
<comment type="caution">
    <text evidence="2">The sequence shown here is derived from an EMBL/GenBank/DDBJ whole genome shotgun (WGS) entry which is preliminary data.</text>
</comment>
<accession>A0A0F8X9J8</accession>
<dbReference type="EMBL" id="LAZR01060370">
    <property type="protein sequence ID" value="KKK65817.1"/>
    <property type="molecule type" value="Genomic_DNA"/>
</dbReference>